<reference evidence="2 3" key="1">
    <citation type="journal article" date="2023" name="Environ Microbiome">
        <title>A coral-associated actinobacterium mitigates coral bleaching under heat stress.</title>
        <authorList>
            <person name="Li J."/>
            <person name="Zou Y."/>
            <person name="Li Q."/>
            <person name="Zhang J."/>
            <person name="Bourne D.G."/>
            <person name="Lyu Y."/>
            <person name="Liu C."/>
            <person name="Zhang S."/>
        </authorList>
    </citation>
    <scope>NUCLEOTIDE SEQUENCE [LARGE SCALE GENOMIC DNA]</scope>
    <source>
        <strain evidence="2 3">SCSIO 13291</strain>
    </source>
</reference>
<dbReference type="InterPro" id="IPR050229">
    <property type="entry name" value="GlpE_sulfurtransferase"/>
</dbReference>
<evidence type="ECO:0000313" key="2">
    <source>
        <dbReference type="EMBL" id="WZW99056.1"/>
    </source>
</evidence>
<dbReference type="SMART" id="SM00450">
    <property type="entry name" value="RHOD"/>
    <property type="match status" value="1"/>
</dbReference>
<dbReference type="Gene3D" id="3.40.250.10">
    <property type="entry name" value="Rhodanese-like domain"/>
    <property type="match status" value="1"/>
</dbReference>
<evidence type="ECO:0000313" key="3">
    <source>
        <dbReference type="Proteomes" id="UP001434337"/>
    </source>
</evidence>
<dbReference type="PANTHER" id="PTHR43031:SF1">
    <property type="entry name" value="PYRIDINE NUCLEOTIDE-DISULPHIDE OXIDOREDUCTASE"/>
    <property type="match status" value="1"/>
</dbReference>
<dbReference type="Proteomes" id="UP001434337">
    <property type="component" value="Chromosome"/>
</dbReference>
<name>A0ABZ3CA91_9ACTN</name>
<dbReference type="Pfam" id="PF00581">
    <property type="entry name" value="Rhodanese"/>
    <property type="match status" value="1"/>
</dbReference>
<dbReference type="InterPro" id="IPR036873">
    <property type="entry name" value="Rhodanese-like_dom_sf"/>
</dbReference>
<evidence type="ECO:0000259" key="1">
    <source>
        <dbReference type="PROSITE" id="PS50206"/>
    </source>
</evidence>
<organism evidence="2 3">
    <name type="scientific">Propioniciclava soli</name>
    <dbReference type="NCBI Taxonomy" id="2775081"/>
    <lineage>
        <taxon>Bacteria</taxon>
        <taxon>Bacillati</taxon>
        <taxon>Actinomycetota</taxon>
        <taxon>Actinomycetes</taxon>
        <taxon>Propionibacteriales</taxon>
        <taxon>Propionibacteriaceae</taxon>
        <taxon>Propioniciclava</taxon>
    </lineage>
</organism>
<gene>
    <name evidence="2" type="ORF">PCC79_02260</name>
</gene>
<dbReference type="PROSITE" id="PS50206">
    <property type="entry name" value="RHODANESE_3"/>
    <property type="match status" value="1"/>
</dbReference>
<proteinExistence type="predicted"/>
<accession>A0ABZ3CA91</accession>
<sequence length="106" mass="11231">MTQQIPLTDFITRHAEGAVVVDVREADEYAQGHVPGAVFAPMSDITSHLADLPRGREVYVICAAGRRSLAMAELMEANGILAISVDEGTQGWVAAGQPVVTGSDPR</sequence>
<protein>
    <submittedName>
        <fullName evidence="2">Rhodanese-like domain-containing protein</fullName>
    </submittedName>
</protein>
<dbReference type="InterPro" id="IPR001763">
    <property type="entry name" value="Rhodanese-like_dom"/>
</dbReference>
<dbReference type="PANTHER" id="PTHR43031">
    <property type="entry name" value="FAD-DEPENDENT OXIDOREDUCTASE"/>
    <property type="match status" value="1"/>
</dbReference>
<dbReference type="CDD" id="cd00158">
    <property type="entry name" value="RHOD"/>
    <property type="match status" value="1"/>
</dbReference>
<dbReference type="SUPFAM" id="SSF52821">
    <property type="entry name" value="Rhodanese/Cell cycle control phosphatase"/>
    <property type="match status" value="1"/>
</dbReference>
<keyword evidence="3" id="KW-1185">Reference proteome</keyword>
<feature type="domain" description="Rhodanese" evidence="1">
    <location>
        <begin position="14"/>
        <end position="101"/>
    </location>
</feature>
<dbReference type="EMBL" id="CP115965">
    <property type="protein sequence ID" value="WZW99056.1"/>
    <property type="molecule type" value="Genomic_DNA"/>
</dbReference>
<dbReference type="RefSeq" id="WP_342372879.1">
    <property type="nucleotide sequence ID" value="NZ_CP115965.1"/>
</dbReference>